<dbReference type="Proteomes" id="UP000531561">
    <property type="component" value="Unassembled WGS sequence"/>
</dbReference>
<accession>A0A8H6AT25</accession>
<reference evidence="1 2" key="1">
    <citation type="journal article" date="2020" name="Phytopathology">
        <title>A high-quality genome resource of Botrytis fragariae, a new and rapidly spreading fungal pathogen causing strawberry gray mold in the U.S.A.</title>
        <authorList>
            <person name="Wu Y."/>
            <person name="Saski C.A."/>
            <person name="Schnabel G."/>
            <person name="Xiao S."/>
            <person name="Hu M."/>
        </authorList>
    </citation>
    <scope>NUCLEOTIDE SEQUENCE [LARGE SCALE GENOMIC DNA]</scope>
    <source>
        <strain evidence="1 2">BVB16</strain>
    </source>
</reference>
<evidence type="ECO:0000313" key="2">
    <source>
        <dbReference type="Proteomes" id="UP000531561"/>
    </source>
</evidence>
<dbReference type="OrthoDB" id="10446953at2759"/>
<dbReference type="EMBL" id="JABFCT010000009">
    <property type="protein sequence ID" value="KAF5873073.1"/>
    <property type="molecule type" value="Genomic_DNA"/>
</dbReference>
<proteinExistence type="predicted"/>
<organism evidence="1 2">
    <name type="scientific">Botrytis fragariae</name>
    <dbReference type="NCBI Taxonomy" id="1964551"/>
    <lineage>
        <taxon>Eukaryota</taxon>
        <taxon>Fungi</taxon>
        <taxon>Dikarya</taxon>
        <taxon>Ascomycota</taxon>
        <taxon>Pezizomycotina</taxon>
        <taxon>Leotiomycetes</taxon>
        <taxon>Helotiales</taxon>
        <taxon>Sclerotiniaceae</taxon>
        <taxon>Botrytis</taxon>
    </lineage>
</organism>
<protein>
    <submittedName>
        <fullName evidence="1">Uncharacterized protein</fullName>
    </submittedName>
</protein>
<dbReference type="RefSeq" id="XP_037192019.1">
    <property type="nucleotide sequence ID" value="XM_037338713.1"/>
</dbReference>
<comment type="caution">
    <text evidence="1">The sequence shown here is derived from an EMBL/GenBank/DDBJ whole genome shotgun (WGS) entry which is preliminary data.</text>
</comment>
<evidence type="ECO:0000313" key="1">
    <source>
        <dbReference type="EMBL" id="KAF5873073.1"/>
    </source>
</evidence>
<sequence length="78" mass="8951">MSLTAVPNDPRKFPKTKMIDSVHLQALRIFPKEKIVNAMSSLTRLLLKKKQERVATYQARSESTEVVSHMDRAQVDLQ</sequence>
<dbReference type="GeneID" id="59262405"/>
<gene>
    <name evidence="1" type="ORF">Bfra_008350</name>
</gene>
<keyword evidence="2" id="KW-1185">Reference proteome</keyword>
<dbReference type="AlphaFoldDB" id="A0A8H6AT25"/>
<name>A0A8H6AT25_9HELO</name>